<dbReference type="Proteomes" id="UP000230214">
    <property type="component" value="Unassembled WGS sequence"/>
</dbReference>
<dbReference type="InterPro" id="IPR028098">
    <property type="entry name" value="Glyco_trans_4-like_N"/>
</dbReference>
<organism evidence="3 4">
    <name type="scientific">candidate division WWE3 bacterium CG10_big_fil_rev_8_21_14_0_10_32_10</name>
    <dbReference type="NCBI Taxonomy" id="1975090"/>
    <lineage>
        <taxon>Bacteria</taxon>
        <taxon>Katanobacteria</taxon>
    </lineage>
</organism>
<evidence type="ECO:0000313" key="3">
    <source>
        <dbReference type="EMBL" id="PIR43566.1"/>
    </source>
</evidence>
<dbReference type="Pfam" id="PF00534">
    <property type="entry name" value="Glycos_transf_1"/>
    <property type="match status" value="1"/>
</dbReference>
<accession>A0A2H0RB26</accession>
<evidence type="ECO:0008006" key="5">
    <source>
        <dbReference type="Google" id="ProtNLM"/>
    </source>
</evidence>
<evidence type="ECO:0000259" key="2">
    <source>
        <dbReference type="Pfam" id="PF13439"/>
    </source>
</evidence>
<dbReference type="CDD" id="cd03801">
    <property type="entry name" value="GT4_PimA-like"/>
    <property type="match status" value="1"/>
</dbReference>
<evidence type="ECO:0000259" key="1">
    <source>
        <dbReference type="Pfam" id="PF00534"/>
    </source>
</evidence>
<evidence type="ECO:0000313" key="4">
    <source>
        <dbReference type="Proteomes" id="UP000230214"/>
    </source>
</evidence>
<gene>
    <name evidence="3" type="ORF">COV24_01955</name>
</gene>
<dbReference type="InterPro" id="IPR001296">
    <property type="entry name" value="Glyco_trans_1"/>
</dbReference>
<dbReference type="Gene3D" id="3.40.50.2000">
    <property type="entry name" value="Glycogen Phosphorylase B"/>
    <property type="match status" value="2"/>
</dbReference>
<feature type="domain" description="Glycosyl transferase family 1" evidence="1">
    <location>
        <begin position="215"/>
        <end position="336"/>
    </location>
</feature>
<reference evidence="3 4" key="1">
    <citation type="submission" date="2017-09" db="EMBL/GenBank/DDBJ databases">
        <title>Depth-based differentiation of microbial function through sediment-hosted aquifers and enrichment of novel symbionts in the deep terrestrial subsurface.</title>
        <authorList>
            <person name="Probst A.J."/>
            <person name="Ladd B."/>
            <person name="Jarett J.K."/>
            <person name="Geller-Mcgrath D.E."/>
            <person name="Sieber C.M."/>
            <person name="Emerson J.B."/>
            <person name="Anantharaman K."/>
            <person name="Thomas B.C."/>
            <person name="Malmstrom R."/>
            <person name="Stieglmeier M."/>
            <person name="Klingl A."/>
            <person name="Woyke T."/>
            <person name="Ryan C.M."/>
            <person name="Banfield J.F."/>
        </authorList>
    </citation>
    <scope>NUCLEOTIDE SEQUENCE [LARGE SCALE GENOMIC DNA]</scope>
    <source>
        <strain evidence="3">CG10_big_fil_rev_8_21_14_0_10_32_10</strain>
    </source>
</reference>
<dbReference type="GO" id="GO:0016757">
    <property type="term" value="F:glycosyltransferase activity"/>
    <property type="evidence" value="ECO:0007669"/>
    <property type="project" value="InterPro"/>
</dbReference>
<protein>
    <recommendedName>
        <fullName evidence="5">Glycosyl transferase family 1 domain-containing protein</fullName>
    </recommendedName>
</protein>
<dbReference type="PANTHER" id="PTHR12526">
    <property type="entry name" value="GLYCOSYLTRANSFERASE"/>
    <property type="match status" value="1"/>
</dbReference>
<comment type="caution">
    <text evidence="3">The sequence shown here is derived from an EMBL/GenBank/DDBJ whole genome shotgun (WGS) entry which is preliminary data.</text>
</comment>
<dbReference type="Pfam" id="PF13439">
    <property type="entry name" value="Glyco_transf_4"/>
    <property type="match status" value="1"/>
</dbReference>
<proteinExistence type="predicted"/>
<dbReference type="EMBL" id="PCXU01000018">
    <property type="protein sequence ID" value="PIR43566.1"/>
    <property type="molecule type" value="Genomic_DNA"/>
</dbReference>
<sequence length="395" mass="45570">MNILRIVYDWPDENVITEGLAPAPYELSLSQTRLNNTVYVLCGNLNGKNLKKLNFSYSLNNNKVFVYNLPRALKYFGPFLTTSVFVLPFYFYLKITKRIDIVHNHGHLGVWFLLYKYLFKFIDKTPVIGHFHNTAKGREQAILLNGGCINFFSKCFEYPIHKFSDYLMVHVCNHIVMVSKGNIEELVNLYKADPNKISLLESGVDTKRFIKKGAKEDFGFNENDIILGNGGRLSKRKNIDILVKSLCYLPDQYKLVLWGPWDTSFKNKVQKIIDENGLKDRVKYLGVISYFRVDSFYRSCDLFLLPSSYEGLPKVVIEALNSGCKVIASGFETDKDIPNLYFLNKIKPSSIANNIKIVYSKPSKYEKTRSIIEKYYSWDSKARLLAGIYKNYVSK</sequence>
<dbReference type="AlphaFoldDB" id="A0A2H0RB26"/>
<name>A0A2H0RB26_UNCKA</name>
<dbReference type="SUPFAM" id="SSF53756">
    <property type="entry name" value="UDP-Glycosyltransferase/glycogen phosphorylase"/>
    <property type="match status" value="1"/>
</dbReference>
<dbReference type="PANTHER" id="PTHR12526:SF637">
    <property type="entry name" value="GLYCOSYLTRANSFERASE EPSF-RELATED"/>
    <property type="match status" value="1"/>
</dbReference>
<feature type="domain" description="Glycosyltransferase subfamily 4-like N-terminal" evidence="2">
    <location>
        <begin position="25"/>
        <end position="208"/>
    </location>
</feature>